<evidence type="ECO:0000313" key="2">
    <source>
        <dbReference type="Proteomes" id="UP001152795"/>
    </source>
</evidence>
<sequence>MALTCPERSSVMASLDITYMRFYPEGVKFSHTIFRKRSHSGNLGESVYPKFTKESLCPDMCLTEYLKRTKEWRQKNDDKPRLFPSFKKPHKPVSLSTLSPWD</sequence>
<reference evidence="1" key="1">
    <citation type="submission" date="2020-04" db="EMBL/GenBank/DDBJ databases">
        <authorList>
            <person name="Alioto T."/>
            <person name="Alioto T."/>
            <person name="Gomez Garrido J."/>
        </authorList>
    </citation>
    <scope>NUCLEOTIDE SEQUENCE</scope>
    <source>
        <strain evidence="1">A484AB</strain>
    </source>
</reference>
<organism evidence="1 2">
    <name type="scientific">Paramuricea clavata</name>
    <name type="common">Red gorgonian</name>
    <name type="synonym">Violescent sea-whip</name>
    <dbReference type="NCBI Taxonomy" id="317549"/>
    <lineage>
        <taxon>Eukaryota</taxon>
        <taxon>Metazoa</taxon>
        <taxon>Cnidaria</taxon>
        <taxon>Anthozoa</taxon>
        <taxon>Octocorallia</taxon>
        <taxon>Malacalcyonacea</taxon>
        <taxon>Plexauridae</taxon>
        <taxon>Paramuricea</taxon>
    </lineage>
</organism>
<accession>A0A6S7K2H5</accession>
<dbReference type="PANTHER" id="PTHR35617">
    <property type="entry name" value="PHAGE_INTEGRASE DOMAIN-CONTAINING PROTEIN"/>
    <property type="match status" value="1"/>
</dbReference>
<dbReference type="AlphaFoldDB" id="A0A6S7K2H5"/>
<comment type="caution">
    <text evidence="1">The sequence shown here is derived from an EMBL/GenBank/DDBJ whole genome shotgun (WGS) entry which is preliminary data.</text>
</comment>
<dbReference type="Proteomes" id="UP001152795">
    <property type="component" value="Unassembled WGS sequence"/>
</dbReference>
<dbReference type="EMBL" id="CACRXK020008804">
    <property type="protein sequence ID" value="CAB4015678.1"/>
    <property type="molecule type" value="Genomic_DNA"/>
</dbReference>
<keyword evidence="2" id="KW-1185">Reference proteome</keyword>
<evidence type="ECO:0000313" key="1">
    <source>
        <dbReference type="EMBL" id="CAB4015678.1"/>
    </source>
</evidence>
<gene>
    <name evidence="1" type="ORF">PACLA_8A036487</name>
</gene>
<dbReference type="PANTHER" id="PTHR35617:SF3">
    <property type="entry name" value="CORE-BINDING (CB) DOMAIN-CONTAINING PROTEIN"/>
    <property type="match status" value="1"/>
</dbReference>
<name>A0A6S7K2H5_PARCT</name>
<proteinExistence type="predicted"/>
<protein>
    <submittedName>
        <fullName evidence="1">Uncharacterized protein</fullName>
    </submittedName>
</protein>